<evidence type="ECO:0000313" key="2">
    <source>
        <dbReference type="Proteomes" id="UP000031532"/>
    </source>
</evidence>
<proteinExistence type="predicted"/>
<organism evidence="1 2">
    <name type="scientific">Scytonema millei VB511283</name>
    <dbReference type="NCBI Taxonomy" id="1245923"/>
    <lineage>
        <taxon>Bacteria</taxon>
        <taxon>Bacillati</taxon>
        <taxon>Cyanobacteriota</taxon>
        <taxon>Cyanophyceae</taxon>
        <taxon>Nostocales</taxon>
        <taxon>Scytonemataceae</taxon>
        <taxon>Scytonema</taxon>
    </lineage>
</organism>
<reference evidence="1 2" key="1">
    <citation type="journal article" date="2015" name="Genome Announc.">
        <title>Draft Genome Sequence of the Terrestrial Cyanobacterium Scytonema millei VB511283, Isolated from Eastern India.</title>
        <authorList>
            <person name="Sen D."/>
            <person name="Chandrababunaidu M.M."/>
            <person name="Singh D."/>
            <person name="Sanghi N."/>
            <person name="Ghorai A."/>
            <person name="Mishra G.P."/>
            <person name="Madduluri M."/>
            <person name="Adhikary S.P."/>
            <person name="Tripathy S."/>
        </authorList>
    </citation>
    <scope>NUCLEOTIDE SEQUENCE [LARGE SCALE GENOMIC DNA]</scope>
    <source>
        <strain evidence="1 2">VB511283</strain>
    </source>
</reference>
<name>A0A9X5E9Q0_9CYAN</name>
<keyword evidence="2" id="KW-1185">Reference proteome</keyword>
<gene>
    <name evidence="1" type="ORF">QH73_0024815</name>
</gene>
<protein>
    <submittedName>
        <fullName evidence="1">Uncharacterized protein</fullName>
    </submittedName>
</protein>
<dbReference type="EMBL" id="JTJC03000011">
    <property type="protein sequence ID" value="NHC37822.1"/>
    <property type="molecule type" value="Genomic_DNA"/>
</dbReference>
<dbReference type="Proteomes" id="UP000031532">
    <property type="component" value="Unassembled WGS sequence"/>
</dbReference>
<accession>A0A9X5E9Q0</accession>
<evidence type="ECO:0000313" key="1">
    <source>
        <dbReference type="EMBL" id="NHC37822.1"/>
    </source>
</evidence>
<sequence length="56" mass="6382">MELLITYSIVHVCLVAVSWLTTHAENRPISPPTRYLGGKIISAEIAIAPRKNRFWF</sequence>
<dbReference type="AlphaFoldDB" id="A0A9X5E9Q0"/>
<comment type="caution">
    <text evidence="1">The sequence shown here is derived from an EMBL/GenBank/DDBJ whole genome shotgun (WGS) entry which is preliminary data.</text>
</comment>
<dbReference type="RefSeq" id="WP_165587778.1">
    <property type="nucleotide sequence ID" value="NZ_JTJC03000011.1"/>
</dbReference>